<evidence type="ECO:0000259" key="4">
    <source>
        <dbReference type="PROSITE" id="PS50089"/>
    </source>
</evidence>
<dbReference type="GO" id="GO:0006511">
    <property type="term" value="P:ubiquitin-dependent protein catabolic process"/>
    <property type="evidence" value="ECO:0007669"/>
    <property type="project" value="TreeGrafter"/>
</dbReference>
<organism evidence="5">
    <name type="scientific">viral metagenome</name>
    <dbReference type="NCBI Taxonomy" id="1070528"/>
    <lineage>
        <taxon>unclassified sequences</taxon>
        <taxon>metagenomes</taxon>
        <taxon>organismal metagenomes</taxon>
    </lineage>
</organism>
<accession>A0A6C0CSL6</accession>
<dbReference type="SMART" id="SM00184">
    <property type="entry name" value="RING"/>
    <property type="match status" value="1"/>
</dbReference>
<reference evidence="5" key="1">
    <citation type="journal article" date="2020" name="Nature">
        <title>Giant virus diversity and host interactions through global metagenomics.</title>
        <authorList>
            <person name="Schulz F."/>
            <person name="Roux S."/>
            <person name="Paez-Espino D."/>
            <person name="Jungbluth S."/>
            <person name="Walsh D.A."/>
            <person name="Denef V.J."/>
            <person name="McMahon K.D."/>
            <person name="Konstantinidis K.T."/>
            <person name="Eloe-Fadrosh E.A."/>
            <person name="Kyrpides N.C."/>
            <person name="Woyke T."/>
        </authorList>
    </citation>
    <scope>NUCLEOTIDE SEQUENCE</scope>
    <source>
        <strain evidence="5">GVMAG-M-3300021473-15</strain>
    </source>
</reference>
<dbReference type="Pfam" id="PF13639">
    <property type="entry name" value="zf-RING_2"/>
    <property type="match status" value="1"/>
</dbReference>
<evidence type="ECO:0000256" key="3">
    <source>
        <dbReference type="ARBA" id="ARBA00022833"/>
    </source>
</evidence>
<dbReference type="AlphaFoldDB" id="A0A6C0CSL6"/>
<dbReference type="InterPro" id="IPR051826">
    <property type="entry name" value="E3_ubiquitin-ligase_domain"/>
</dbReference>
<name>A0A6C0CSL6_9ZZZZ</name>
<dbReference type="InterPro" id="IPR013083">
    <property type="entry name" value="Znf_RING/FYVE/PHD"/>
</dbReference>
<protein>
    <recommendedName>
        <fullName evidence="4">RING-type domain-containing protein</fullName>
    </recommendedName>
</protein>
<evidence type="ECO:0000256" key="2">
    <source>
        <dbReference type="ARBA" id="ARBA00022771"/>
    </source>
</evidence>
<dbReference type="GO" id="GO:0008270">
    <property type="term" value="F:zinc ion binding"/>
    <property type="evidence" value="ECO:0007669"/>
    <property type="project" value="UniProtKB-KW"/>
</dbReference>
<evidence type="ECO:0000313" key="5">
    <source>
        <dbReference type="EMBL" id="QHT06694.1"/>
    </source>
</evidence>
<keyword evidence="2" id="KW-0863">Zinc-finger</keyword>
<dbReference type="PROSITE" id="PS50089">
    <property type="entry name" value="ZF_RING_2"/>
    <property type="match status" value="1"/>
</dbReference>
<keyword evidence="3" id="KW-0862">Zinc</keyword>
<dbReference type="GO" id="GO:0061630">
    <property type="term" value="F:ubiquitin protein ligase activity"/>
    <property type="evidence" value="ECO:0007669"/>
    <property type="project" value="TreeGrafter"/>
</dbReference>
<dbReference type="InterPro" id="IPR017907">
    <property type="entry name" value="Znf_RING_CS"/>
</dbReference>
<dbReference type="EMBL" id="MN739474">
    <property type="protein sequence ID" value="QHT06694.1"/>
    <property type="molecule type" value="Genomic_DNA"/>
</dbReference>
<dbReference type="PANTHER" id="PTHR22765">
    <property type="entry name" value="RING FINGER AND PROTEASE ASSOCIATED DOMAIN-CONTAINING"/>
    <property type="match status" value="1"/>
</dbReference>
<feature type="domain" description="RING-type" evidence="4">
    <location>
        <begin position="150"/>
        <end position="193"/>
    </location>
</feature>
<dbReference type="Gene3D" id="3.30.40.10">
    <property type="entry name" value="Zinc/RING finger domain, C3HC4 (zinc finger)"/>
    <property type="match status" value="1"/>
</dbReference>
<dbReference type="InterPro" id="IPR001841">
    <property type="entry name" value="Znf_RING"/>
</dbReference>
<sequence>MDNLNNASFLLPSRNAEYLWNFGNTFSRHLISTLNSEMDLFMTNASPQYIDEHELVVRMSMETLFPYDTDSSLSTTTSMFRMPVLNSSHTMTTDSVWDSYETNDPSFTIFGITRTLFNTDREASPPPRHRTTVELDNALRKIILTQSHECNICLDNLLKGSCVRQLPCQHIYCIDCIDKWFIEYCHSSCPVCKLEINFNQILR</sequence>
<dbReference type="PANTHER" id="PTHR22765:SF434">
    <property type="entry name" value="GB|AAD18119.1-RELATED"/>
    <property type="match status" value="1"/>
</dbReference>
<keyword evidence="1" id="KW-0479">Metal-binding</keyword>
<evidence type="ECO:0000256" key="1">
    <source>
        <dbReference type="ARBA" id="ARBA00022723"/>
    </source>
</evidence>
<dbReference type="SUPFAM" id="SSF57850">
    <property type="entry name" value="RING/U-box"/>
    <property type="match status" value="1"/>
</dbReference>
<dbReference type="PROSITE" id="PS00518">
    <property type="entry name" value="ZF_RING_1"/>
    <property type="match status" value="1"/>
</dbReference>
<proteinExistence type="predicted"/>